<dbReference type="SUPFAM" id="SSF63748">
    <property type="entry name" value="Tudor/PWWP/MBT"/>
    <property type="match status" value="1"/>
</dbReference>
<name>A0A151PEF5_ALLMI</name>
<evidence type="ECO:0000256" key="4">
    <source>
        <dbReference type="SAM" id="Coils"/>
    </source>
</evidence>
<dbReference type="GO" id="GO:0006357">
    <property type="term" value="P:regulation of transcription by RNA polymerase II"/>
    <property type="evidence" value="ECO:0007669"/>
    <property type="project" value="TreeGrafter"/>
</dbReference>
<gene>
    <name evidence="8" type="ORF">Y1Q_0019611</name>
</gene>
<organism evidence="8 9">
    <name type="scientific">Alligator mississippiensis</name>
    <name type="common">American alligator</name>
    <dbReference type="NCBI Taxonomy" id="8496"/>
    <lineage>
        <taxon>Eukaryota</taxon>
        <taxon>Metazoa</taxon>
        <taxon>Chordata</taxon>
        <taxon>Craniata</taxon>
        <taxon>Vertebrata</taxon>
        <taxon>Euteleostomi</taxon>
        <taxon>Archelosauria</taxon>
        <taxon>Archosauria</taxon>
        <taxon>Crocodylia</taxon>
        <taxon>Alligatoridae</taxon>
        <taxon>Alligatorinae</taxon>
        <taxon>Alligator</taxon>
    </lineage>
</organism>
<dbReference type="FunFam" id="2.30.30.140:FF:000008">
    <property type="entry name" value="Bromodomain containing 1, isoform CRA_b"/>
    <property type="match status" value="1"/>
</dbReference>
<dbReference type="PANTHER" id="PTHR13793">
    <property type="entry name" value="PHD FINGER PROTEINS"/>
    <property type="match status" value="1"/>
</dbReference>
<dbReference type="InterPro" id="IPR036427">
    <property type="entry name" value="Bromodomain-like_sf"/>
</dbReference>
<dbReference type="InterPro" id="IPR001487">
    <property type="entry name" value="Bromodomain"/>
</dbReference>
<feature type="compositionally biased region" description="Acidic residues" evidence="5">
    <location>
        <begin position="331"/>
        <end position="344"/>
    </location>
</feature>
<dbReference type="PANTHER" id="PTHR13793:SF17">
    <property type="entry name" value="BROMODOMAIN-CONTAINING PROTEIN 1"/>
    <property type="match status" value="1"/>
</dbReference>
<reference evidence="8 9" key="1">
    <citation type="journal article" date="2012" name="Genome Biol.">
        <title>Sequencing three crocodilian genomes to illuminate the evolution of archosaurs and amniotes.</title>
        <authorList>
            <person name="St John J.A."/>
            <person name="Braun E.L."/>
            <person name="Isberg S.R."/>
            <person name="Miles L.G."/>
            <person name="Chong A.Y."/>
            <person name="Gongora J."/>
            <person name="Dalzell P."/>
            <person name="Moran C."/>
            <person name="Bed'hom B."/>
            <person name="Abzhanov A."/>
            <person name="Burgess S.C."/>
            <person name="Cooksey A.M."/>
            <person name="Castoe T.A."/>
            <person name="Crawford N.G."/>
            <person name="Densmore L.D."/>
            <person name="Drew J.C."/>
            <person name="Edwards S.V."/>
            <person name="Faircloth B.C."/>
            <person name="Fujita M.K."/>
            <person name="Greenwold M.J."/>
            <person name="Hoffmann F.G."/>
            <person name="Howard J.M."/>
            <person name="Iguchi T."/>
            <person name="Janes D.E."/>
            <person name="Khan S.Y."/>
            <person name="Kohno S."/>
            <person name="de Koning A.J."/>
            <person name="Lance S.L."/>
            <person name="McCarthy F.M."/>
            <person name="McCormack J.E."/>
            <person name="Merchant M.E."/>
            <person name="Peterson D.G."/>
            <person name="Pollock D.D."/>
            <person name="Pourmand N."/>
            <person name="Raney B.J."/>
            <person name="Roessler K.A."/>
            <person name="Sanford J.R."/>
            <person name="Sawyer R.H."/>
            <person name="Schmidt C.J."/>
            <person name="Triplett E.W."/>
            <person name="Tuberville T.D."/>
            <person name="Venegas-Anaya M."/>
            <person name="Howard J.T."/>
            <person name="Jarvis E.D."/>
            <person name="Guillette L.J.Jr."/>
            <person name="Glenn T.C."/>
            <person name="Green R.E."/>
            <person name="Ray D.A."/>
        </authorList>
    </citation>
    <scope>NUCLEOTIDE SEQUENCE [LARGE SCALE GENOMIC DNA]</scope>
    <source>
        <strain evidence="8">KSC_2009_1</strain>
    </source>
</reference>
<keyword evidence="9" id="KW-1185">Reference proteome</keyword>
<feature type="region of interest" description="Disordered" evidence="5">
    <location>
        <begin position="331"/>
        <end position="447"/>
    </location>
</feature>
<dbReference type="PROSITE" id="PS50812">
    <property type="entry name" value="PWWP"/>
    <property type="match status" value="1"/>
</dbReference>
<dbReference type="Pfam" id="PF00855">
    <property type="entry name" value="PWWP"/>
    <property type="match status" value="1"/>
</dbReference>
<dbReference type="Gene3D" id="1.20.920.10">
    <property type="entry name" value="Bromodomain-like"/>
    <property type="match status" value="1"/>
</dbReference>
<feature type="compositionally biased region" description="Basic and acidic residues" evidence="5">
    <location>
        <begin position="425"/>
        <end position="446"/>
    </location>
</feature>
<keyword evidence="4" id="KW-0175">Coiled coil</keyword>
<evidence type="ECO:0000259" key="6">
    <source>
        <dbReference type="PROSITE" id="PS50014"/>
    </source>
</evidence>
<dbReference type="Pfam" id="PF00439">
    <property type="entry name" value="Bromodomain"/>
    <property type="match status" value="1"/>
</dbReference>
<evidence type="ECO:0000256" key="2">
    <source>
        <dbReference type="ARBA" id="ARBA00023117"/>
    </source>
</evidence>
<dbReference type="Proteomes" id="UP000050525">
    <property type="component" value="Unassembled WGS sequence"/>
</dbReference>
<sequence>MPTVSAPYIPPQRLNKIMNQVAIQRKKQFVERVHSYWLLKRLSRNGVPLLRRLQSSLQSQRNTQQREDDEEMQALKEKLKYWQRLRHDLERARLLIELIRKREKLKREQVKVEQVAMELQLTPFTVLLRSVLDQLQEKDSARIFAQPVNLKEVPDYLDHIKHPMDFSTMRKRLDAQGYNNLNEFEEDFNLIIDNCMKYNAKDTIFYRAAVRLRDQGGVVLRQARRDAEAVGFNDETGMHLPERPKLESPQPFSWEDVDRLLNPANRVHMSLEEQLRELLEKLDLTCAMKSSGSRSKRAKLLKKEISIIRNKLSQQHNQPPQIESGIGSFEEESAPLEQEGEEEGDKSPPKLEPSDALPLPSNLETNSEPPTLKPVELNPEQILPRLETLLQPRKRSRSACGDSEVDDESPVKRLDTGLSNGFGDGSRERELDDAPGRKVEPRRRCASESSISSSNSLLCNSSFSLPKCGKGKPALIRRHTLEDRSELISCIENGNYAKAARIAAEVGHSSMWISTDAATSVLEPLKVVWAKCSGYPSYPALIIDPKMPRVAGHHNGVTIPVPPLDVLKIGEQMQTKSDEKLFLVLFFDNKRSWQWLPKSKMVPLGIDETIDKLKMMEGRNSSIRKAAHEKTTCLGEKCIGNCIK</sequence>
<keyword evidence="2 3" id="KW-0103">Bromodomain</keyword>
<dbReference type="AlphaFoldDB" id="A0A151PEF5"/>
<dbReference type="CDD" id="cd05512">
    <property type="entry name" value="Bromo_brd1_like"/>
    <property type="match status" value="1"/>
</dbReference>
<evidence type="ECO:0008006" key="10">
    <source>
        <dbReference type="Google" id="ProtNLM"/>
    </source>
</evidence>
<evidence type="ECO:0000256" key="3">
    <source>
        <dbReference type="PROSITE-ProRule" id="PRU00035"/>
    </source>
</evidence>
<evidence type="ECO:0000259" key="7">
    <source>
        <dbReference type="PROSITE" id="PS50812"/>
    </source>
</evidence>
<dbReference type="InterPro" id="IPR050701">
    <property type="entry name" value="Histone_Mod_Regulator"/>
</dbReference>
<dbReference type="PRINTS" id="PR00503">
    <property type="entry name" value="BROMODOMAIN"/>
</dbReference>
<dbReference type="PROSITE" id="PS00633">
    <property type="entry name" value="BROMODOMAIN_1"/>
    <property type="match status" value="1"/>
</dbReference>
<protein>
    <recommendedName>
        <fullName evidence="10">Bromodomain-containing protein 1</fullName>
    </recommendedName>
</protein>
<dbReference type="PROSITE" id="PS50014">
    <property type="entry name" value="BROMODOMAIN_2"/>
    <property type="match status" value="1"/>
</dbReference>
<feature type="domain" description="PWWP" evidence="7">
    <location>
        <begin position="524"/>
        <end position="607"/>
    </location>
</feature>
<proteinExistence type="predicted"/>
<evidence type="ECO:0000313" key="9">
    <source>
        <dbReference type="Proteomes" id="UP000050525"/>
    </source>
</evidence>
<dbReference type="EMBL" id="AKHW03000416">
    <property type="protein sequence ID" value="KYO47477.1"/>
    <property type="molecule type" value="Genomic_DNA"/>
</dbReference>
<dbReference type="InterPro" id="IPR018359">
    <property type="entry name" value="Bromodomain_CS"/>
</dbReference>
<dbReference type="SUPFAM" id="SSF47370">
    <property type="entry name" value="Bromodomain"/>
    <property type="match status" value="1"/>
</dbReference>
<accession>A0A151PEF5</accession>
<dbReference type="SMART" id="SM00293">
    <property type="entry name" value="PWWP"/>
    <property type="match status" value="1"/>
</dbReference>
<evidence type="ECO:0000256" key="1">
    <source>
        <dbReference type="ARBA" id="ARBA00022990"/>
    </source>
</evidence>
<comment type="caution">
    <text evidence="8">The sequence shown here is derived from an EMBL/GenBank/DDBJ whole genome shotgun (WGS) entry which is preliminary data.</text>
</comment>
<dbReference type="Gene3D" id="2.30.30.140">
    <property type="match status" value="1"/>
</dbReference>
<feature type="domain" description="Bromo" evidence="6">
    <location>
        <begin position="136"/>
        <end position="206"/>
    </location>
</feature>
<evidence type="ECO:0000313" key="8">
    <source>
        <dbReference type="EMBL" id="KYO47477.1"/>
    </source>
</evidence>
<dbReference type="SMART" id="SM00297">
    <property type="entry name" value="BROMO"/>
    <property type="match status" value="1"/>
</dbReference>
<evidence type="ECO:0000256" key="5">
    <source>
        <dbReference type="SAM" id="MobiDB-lite"/>
    </source>
</evidence>
<feature type="coiled-coil region" evidence="4">
    <location>
        <begin position="72"/>
        <end position="122"/>
    </location>
</feature>
<dbReference type="InterPro" id="IPR000313">
    <property type="entry name" value="PWWP_dom"/>
</dbReference>
<keyword evidence="1" id="KW-0007">Acetylation</keyword>
<dbReference type="FunFam" id="1.20.920.10:FF:000007">
    <property type="entry name" value="Bromodomain-containing protein 1"/>
    <property type="match status" value="1"/>
</dbReference>